<keyword evidence="2" id="KW-1185">Reference proteome</keyword>
<evidence type="ECO:0000313" key="2">
    <source>
        <dbReference type="Proteomes" id="UP000563524"/>
    </source>
</evidence>
<comment type="caution">
    <text evidence="1">The sequence shown here is derived from an EMBL/GenBank/DDBJ whole genome shotgun (WGS) entry which is preliminary data.</text>
</comment>
<dbReference type="AlphaFoldDB" id="A0A840I3H5"/>
<organism evidence="1 2">
    <name type="scientific">Parvularcula dongshanensis</name>
    <dbReference type="NCBI Taxonomy" id="1173995"/>
    <lineage>
        <taxon>Bacteria</taxon>
        <taxon>Pseudomonadati</taxon>
        <taxon>Pseudomonadota</taxon>
        <taxon>Alphaproteobacteria</taxon>
        <taxon>Parvularculales</taxon>
        <taxon>Parvularculaceae</taxon>
        <taxon>Parvularcula</taxon>
    </lineage>
</organism>
<proteinExistence type="predicted"/>
<gene>
    <name evidence="1" type="ORF">GGQ59_001852</name>
</gene>
<dbReference type="Gene3D" id="1.10.10.1190">
    <property type="entry name" value="Antirestriction protein ArdA, domain 3"/>
    <property type="match status" value="1"/>
</dbReference>
<dbReference type="RefSeq" id="WP_183817804.1">
    <property type="nucleotide sequence ID" value="NZ_JACHOB010000003.1"/>
</dbReference>
<evidence type="ECO:0000313" key="1">
    <source>
        <dbReference type="EMBL" id="MBB4659327.1"/>
    </source>
</evidence>
<accession>A0A840I3H5</accession>
<dbReference type="Gene3D" id="3.10.20.480">
    <property type="entry name" value="Antirestriction protein ArdA, domain 1"/>
    <property type="match status" value="1"/>
</dbReference>
<reference evidence="1 2" key="1">
    <citation type="submission" date="2020-08" db="EMBL/GenBank/DDBJ databases">
        <title>Genomic Encyclopedia of Type Strains, Phase IV (KMG-IV): sequencing the most valuable type-strain genomes for metagenomic binning, comparative biology and taxonomic classification.</title>
        <authorList>
            <person name="Goeker M."/>
        </authorList>
    </citation>
    <scope>NUCLEOTIDE SEQUENCE [LARGE SCALE GENOMIC DNA]</scope>
    <source>
        <strain evidence="1 2">DSM 102850</strain>
    </source>
</reference>
<dbReference type="InterPro" id="IPR009899">
    <property type="entry name" value="ArdA"/>
</dbReference>
<dbReference type="InterPro" id="IPR041895">
    <property type="entry name" value="ArdA_dom1"/>
</dbReference>
<sequence length="188" mass="20318">MTSTTTEREEQQAAFTPRVYLACLASYNAGILHGAWAEATDEDALREAVAAMLADSPTAGAEEFAIHDHEGFGSWGPDEYEGLADVAAKGAFIAEHGPLGAEVLAHFSGRLDEAEAAFDEYAGEWPDLGHFAEDLTEQSGVTIPDSVRLYVDYDAMGRDLELGGDVFTVRTNFDAVHVFWTARWGAGR</sequence>
<dbReference type="Pfam" id="PF07275">
    <property type="entry name" value="ArdA"/>
    <property type="match status" value="1"/>
</dbReference>
<dbReference type="Proteomes" id="UP000563524">
    <property type="component" value="Unassembled WGS sequence"/>
</dbReference>
<protein>
    <submittedName>
        <fullName evidence="1">Antirestriction protein</fullName>
    </submittedName>
</protein>
<dbReference type="EMBL" id="JACHOB010000003">
    <property type="protein sequence ID" value="MBB4659327.1"/>
    <property type="molecule type" value="Genomic_DNA"/>
</dbReference>
<dbReference type="InterPro" id="IPR041893">
    <property type="entry name" value="ArdA_dom3"/>
</dbReference>
<name>A0A840I3H5_9PROT</name>